<reference evidence="9" key="1">
    <citation type="submission" date="2015-02" db="EMBL/GenBank/DDBJ databases">
        <authorList>
            <person name="Gon?alves P."/>
        </authorList>
    </citation>
    <scope>NUCLEOTIDE SEQUENCE [LARGE SCALE GENOMIC DNA]</scope>
</reference>
<keyword evidence="3 5" id="KW-0863">Zinc-finger</keyword>
<dbReference type="PANTHER" id="PTHR14677">
    <property type="entry name" value="ARSENITE INDUCUBLE RNA ASSOCIATED PROTEIN AIP-1-RELATED"/>
    <property type="match status" value="1"/>
</dbReference>
<sequence>RTSSPSAPSSGGVLPFNCPSCKLPFCAEHWRPPSGHTCTQYDPRLFDVRPLPSFLPSFLPPFSSVDLPNSPPLSLSLSFANARQNRVPSCPLCSTPIPIPPQTDPNLPMDSHLSTTCPVLHPHLPKPKPANVCNAPKCKVKMVVPIQCDECGGKFCPQHRWRGDHKCEGRLQVKANGGGVSVARAANRAAAPARDRPAATTGLSGLAALRRAQDARASTTSKAPAHFSASSKPAPAKLGTSANPLVLLDSSDSDDIEILPPRPGPATPAASSSNSSGGTSKKMALASIGLGSRTDKRARAEQESARKALETRAKKGLLTEDEKVRYATMQALQQRGSSFPSKAKGGGEGCVMA</sequence>
<dbReference type="EMBL" id="CENE01000020">
    <property type="protein sequence ID" value="CEQ42075.1"/>
    <property type="molecule type" value="Genomic_DNA"/>
</dbReference>
<feature type="compositionally biased region" description="Basic and acidic residues" evidence="6">
    <location>
        <begin position="293"/>
        <end position="314"/>
    </location>
</feature>
<evidence type="ECO:0000256" key="5">
    <source>
        <dbReference type="PROSITE-ProRule" id="PRU00449"/>
    </source>
</evidence>
<feature type="region of interest" description="Disordered" evidence="6">
    <location>
        <begin position="334"/>
        <end position="353"/>
    </location>
</feature>
<evidence type="ECO:0000313" key="8">
    <source>
        <dbReference type="EMBL" id="CEQ42075.1"/>
    </source>
</evidence>
<keyword evidence="4" id="KW-0862">Zinc</keyword>
<evidence type="ECO:0000259" key="7">
    <source>
        <dbReference type="PROSITE" id="PS51039"/>
    </source>
</evidence>
<dbReference type="InterPro" id="IPR000058">
    <property type="entry name" value="Znf_AN1"/>
</dbReference>
<feature type="region of interest" description="Disordered" evidence="6">
    <location>
        <begin position="210"/>
        <end position="240"/>
    </location>
</feature>
<dbReference type="InterPro" id="IPR057357">
    <property type="entry name" value="Znf-C2H2_ZFAND2A/B"/>
</dbReference>
<dbReference type="OrthoDB" id="431929at2759"/>
<evidence type="ECO:0000313" key="9">
    <source>
        <dbReference type="Proteomes" id="UP000243876"/>
    </source>
</evidence>
<dbReference type="SUPFAM" id="SSF118310">
    <property type="entry name" value="AN1-like Zinc finger"/>
    <property type="match status" value="2"/>
</dbReference>
<dbReference type="PROSITE" id="PS51039">
    <property type="entry name" value="ZF_AN1"/>
    <property type="match status" value="1"/>
</dbReference>
<feature type="domain" description="AN1-type" evidence="7">
    <location>
        <begin position="127"/>
        <end position="175"/>
    </location>
</feature>
<feature type="non-terminal residue" evidence="8">
    <location>
        <position position="353"/>
    </location>
</feature>
<dbReference type="AlphaFoldDB" id="A0A0D6ER81"/>
<evidence type="ECO:0000256" key="3">
    <source>
        <dbReference type="ARBA" id="ARBA00022771"/>
    </source>
</evidence>
<dbReference type="PANTHER" id="PTHR14677:SF40">
    <property type="entry name" value="CDC48-ASSOCIATED UBIQUITIN-LIKE_ZINC FINGER PROTEIN 1"/>
    <property type="match status" value="1"/>
</dbReference>
<keyword evidence="2" id="KW-0677">Repeat</keyword>
<feature type="compositionally biased region" description="Gly residues" evidence="6">
    <location>
        <begin position="344"/>
        <end position="353"/>
    </location>
</feature>
<evidence type="ECO:0000256" key="2">
    <source>
        <dbReference type="ARBA" id="ARBA00022737"/>
    </source>
</evidence>
<dbReference type="SMART" id="SM00154">
    <property type="entry name" value="ZnF_AN1"/>
    <property type="match status" value="2"/>
</dbReference>
<evidence type="ECO:0000256" key="4">
    <source>
        <dbReference type="ARBA" id="ARBA00022833"/>
    </source>
</evidence>
<evidence type="ECO:0000256" key="1">
    <source>
        <dbReference type="ARBA" id="ARBA00022723"/>
    </source>
</evidence>
<accession>A0A0D6ER81</accession>
<dbReference type="Gene3D" id="4.10.1110.10">
    <property type="entry name" value="AN1-like Zinc finger"/>
    <property type="match status" value="2"/>
</dbReference>
<organism evidence="8 9">
    <name type="scientific">Sporidiobolus salmonicolor</name>
    <name type="common">Yeast-like fungus</name>
    <name type="synonym">Sporobolomyces salmonicolor</name>
    <dbReference type="NCBI Taxonomy" id="5005"/>
    <lineage>
        <taxon>Eukaryota</taxon>
        <taxon>Fungi</taxon>
        <taxon>Dikarya</taxon>
        <taxon>Basidiomycota</taxon>
        <taxon>Pucciniomycotina</taxon>
        <taxon>Microbotryomycetes</taxon>
        <taxon>Sporidiobolales</taxon>
        <taxon>Sporidiobolaceae</taxon>
        <taxon>Sporobolomyces</taxon>
    </lineage>
</organism>
<dbReference type="Pfam" id="PF01428">
    <property type="entry name" value="zf-AN1"/>
    <property type="match status" value="1"/>
</dbReference>
<dbReference type="Pfam" id="PF25403">
    <property type="entry name" value="zf-C2H2_ZFAND2"/>
    <property type="match status" value="1"/>
</dbReference>
<dbReference type="GO" id="GO:0005737">
    <property type="term" value="C:cytoplasm"/>
    <property type="evidence" value="ECO:0007669"/>
    <property type="project" value="TreeGrafter"/>
</dbReference>
<name>A0A0D6ER81_SPOSA</name>
<dbReference type="Proteomes" id="UP000243876">
    <property type="component" value="Unassembled WGS sequence"/>
</dbReference>
<evidence type="ECO:0000256" key="6">
    <source>
        <dbReference type="SAM" id="MobiDB-lite"/>
    </source>
</evidence>
<keyword evidence="9" id="KW-1185">Reference proteome</keyword>
<protein>
    <submittedName>
        <fullName evidence="8">SPOSA6832_03840-mRNA-1:cds</fullName>
    </submittedName>
</protein>
<gene>
    <name evidence="8" type="primary">SPOSA6832_03840</name>
</gene>
<feature type="region of interest" description="Disordered" evidence="6">
    <location>
        <begin position="253"/>
        <end position="314"/>
    </location>
</feature>
<dbReference type="InterPro" id="IPR035896">
    <property type="entry name" value="AN1-like_Znf"/>
</dbReference>
<keyword evidence="1" id="KW-0479">Metal-binding</keyword>
<feature type="non-terminal residue" evidence="8">
    <location>
        <position position="1"/>
    </location>
</feature>
<feature type="compositionally biased region" description="Low complexity" evidence="6">
    <location>
        <begin position="267"/>
        <end position="280"/>
    </location>
</feature>
<proteinExistence type="predicted"/>
<dbReference type="GO" id="GO:0008270">
    <property type="term" value="F:zinc ion binding"/>
    <property type="evidence" value="ECO:0007669"/>
    <property type="project" value="UniProtKB-KW"/>
</dbReference>